<evidence type="ECO:0000313" key="7">
    <source>
        <dbReference type="EMBL" id="KAJ57505.1"/>
    </source>
</evidence>
<comment type="catalytic activity">
    <reaction evidence="5">
        <text>phosphoethanolamine + S-adenosyl-L-methionine = N-methylethanolamine phosphate + S-adenosyl-L-homocysteine + H(+)</text>
        <dbReference type="Rhea" id="RHEA:20365"/>
        <dbReference type="ChEBI" id="CHEBI:15378"/>
        <dbReference type="ChEBI" id="CHEBI:57781"/>
        <dbReference type="ChEBI" id="CHEBI:57856"/>
        <dbReference type="ChEBI" id="CHEBI:58190"/>
        <dbReference type="ChEBI" id="CHEBI:59789"/>
        <dbReference type="EC" id="2.1.1.103"/>
    </reaction>
    <physiologicalReaction direction="left-to-right" evidence="5">
        <dbReference type="Rhea" id="RHEA:20366"/>
    </physiologicalReaction>
</comment>
<dbReference type="PANTHER" id="PTHR44307:SF2">
    <property type="entry name" value="PHOSPHOETHANOLAMINE METHYLTRANSFERASE ISOFORM X1"/>
    <property type="match status" value="1"/>
</dbReference>
<dbReference type="Proteomes" id="UP000026249">
    <property type="component" value="Unassembled WGS sequence"/>
</dbReference>
<dbReference type="Gene3D" id="3.40.50.150">
    <property type="entry name" value="Vaccinia Virus protein VP39"/>
    <property type="match status" value="1"/>
</dbReference>
<comment type="pathway">
    <text evidence="4">Phospholipid metabolism.</text>
</comment>
<dbReference type="SUPFAM" id="SSF53335">
    <property type="entry name" value="S-adenosyl-L-methionine-dependent methyltransferases"/>
    <property type="match status" value="1"/>
</dbReference>
<dbReference type="InterPro" id="IPR029063">
    <property type="entry name" value="SAM-dependent_MTases_sf"/>
</dbReference>
<dbReference type="OrthoDB" id="9777638at2"/>
<sequence>MDWDAMAQPWLEAAPDLEASFTEVFAALFDAAKLRPGETVLDVGCGTGPTLAKAAAAVGETGRIVGIDVAPPLIAHAAERVPGNVELIVGDAGTHDYETGVFDALIANFGIMFFEDNDAAFRNLRRAMKPNGRMAATFWATPPENPWFSMPRGILEQRITDLPRPDPAGPGPMRFGNPSGLEAILERSGWRPSIQTLDVNLTPPGPADRVAALHMKVTVGMMLKGVEVDESQLAEIKGAVAKACAAYQGDDGVRVPARVHVVEAVAV</sequence>
<evidence type="ECO:0000256" key="5">
    <source>
        <dbReference type="ARBA" id="ARBA00047622"/>
    </source>
</evidence>
<evidence type="ECO:0000256" key="1">
    <source>
        <dbReference type="ARBA" id="ARBA00005189"/>
    </source>
</evidence>
<comment type="caution">
    <text evidence="7">The sequence shown here is derived from an EMBL/GenBank/DDBJ whole genome shotgun (WGS) entry which is preliminary data.</text>
</comment>
<keyword evidence="2" id="KW-0489">Methyltransferase</keyword>
<evidence type="ECO:0000256" key="2">
    <source>
        <dbReference type="ARBA" id="ARBA00022603"/>
    </source>
</evidence>
<dbReference type="RefSeq" id="WP_051587842.1">
    <property type="nucleotide sequence ID" value="NZ_JFKE01000001.1"/>
</dbReference>
<keyword evidence="8" id="KW-1185">Reference proteome</keyword>
<keyword evidence="3" id="KW-0808">Transferase</keyword>
<feature type="domain" description="Methyltransferase" evidence="6">
    <location>
        <begin position="40"/>
        <end position="132"/>
    </location>
</feature>
<dbReference type="STRING" id="1454373.ACMU_03080"/>
<proteinExistence type="predicted"/>
<dbReference type="CDD" id="cd02440">
    <property type="entry name" value="AdoMet_MTases"/>
    <property type="match status" value="1"/>
</dbReference>
<dbReference type="GO" id="GO:0032259">
    <property type="term" value="P:methylation"/>
    <property type="evidence" value="ECO:0007669"/>
    <property type="project" value="UniProtKB-KW"/>
</dbReference>
<organism evidence="7 8">
    <name type="scientific">Actibacterium mucosum KCTC 23349</name>
    <dbReference type="NCBI Taxonomy" id="1454373"/>
    <lineage>
        <taxon>Bacteria</taxon>
        <taxon>Pseudomonadati</taxon>
        <taxon>Pseudomonadota</taxon>
        <taxon>Alphaproteobacteria</taxon>
        <taxon>Rhodobacterales</taxon>
        <taxon>Roseobacteraceae</taxon>
        <taxon>Actibacterium</taxon>
    </lineage>
</organism>
<dbReference type="InterPro" id="IPR041698">
    <property type="entry name" value="Methyltransf_25"/>
</dbReference>
<accession>A0A037ZPB4</accession>
<dbReference type="GO" id="GO:0000234">
    <property type="term" value="F:phosphoethanolamine N-methyltransferase activity"/>
    <property type="evidence" value="ECO:0007669"/>
    <property type="project" value="UniProtKB-EC"/>
</dbReference>
<evidence type="ECO:0000313" key="8">
    <source>
        <dbReference type="Proteomes" id="UP000026249"/>
    </source>
</evidence>
<comment type="pathway">
    <text evidence="1">Lipid metabolism.</text>
</comment>
<evidence type="ECO:0000259" key="6">
    <source>
        <dbReference type="Pfam" id="PF13649"/>
    </source>
</evidence>
<reference evidence="7 8" key="1">
    <citation type="submission" date="2014-03" db="EMBL/GenBank/DDBJ databases">
        <title>Draft Genome Sequence of Actibacterium mucosum KCTC 23349, a Marine Alphaproteobacterium with Complex Ionic Requirements Isolated from Mediterranean Seawater at Malvarrosa Beach, Valencia, Spain.</title>
        <authorList>
            <person name="Arahal D.R."/>
            <person name="Shao Z."/>
            <person name="Lai Q."/>
            <person name="Pujalte M.J."/>
        </authorList>
    </citation>
    <scope>NUCLEOTIDE SEQUENCE [LARGE SCALE GENOMIC DNA]</scope>
    <source>
        <strain evidence="7 8">KCTC 23349</strain>
    </source>
</reference>
<evidence type="ECO:0000256" key="4">
    <source>
        <dbReference type="ARBA" id="ARBA00025707"/>
    </source>
</evidence>
<dbReference type="Pfam" id="PF13649">
    <property type="entry name" value="Methyltransf_25"/>
    <property type="match status" value="1"/>
</dbReference>
<dbReference type="EMBL" id="JFKE01000001">
    <property type="protein sequence ID" value="KAJ57505.1"/>
    <property type="molecule type" value="Genomic_DNA"/>
</dbReference>
<name>A0A037ZPB4_9RHOB</name>
<dbReference type="AlphaFoldDB" id="A0A037ZPB4"/>
<protein>
    <recommendedName>
        <fullName evidence="6">Methyltransferase domain-containing protein</fullName>
    </recommendedName>
</protein>
<dbReference type="PANTHER" id="PTHR44307">
    <property type="entry name" value="PHOSPHOETHANOLAMINE METHYLTRANSFERASE"/>
    <property type="match status" value="1"/>
</dbReference>
<gene>
    <name evidence="7" type="ORF">ACMU_03080</name>
</gene>
<evidence type="ECO:0000256" key="3">
    <source>
        <dbReference type="ARBA" id="ARBA00022679"/>
    </source>
</evidence>